<feature type="non-terminal residue" evidence="2">
    <location>
        <position position="730"/>
    </location>
</feature>
<feature type="domain" description="CARDB" evidence="1">
    <location>
        <begin position="238"/>
        <end position="350"/>
    </location>
</feature>
<dbReference type="RefSeq" id="WP_281261739.1">
    <property type="nucleotide sequence ID" value="NZ_PXOH01000094.1"/>
</dbReference>
<reference evidence="2 3" key="2">
    <citation type="submission" date="2018-03" db="EMBL/GenBank/DDBJ databases">
        <authorList>
            <person name="Keele B.F."/>
        </authorList>
    </citation>
    <scope>NUCLEOTIDE SEQUENCE [LARGE SCALE GENOMIC DNA]</scope>
    <source>
        <strain evidence="2 3">CCALA 016</strain>
    </source>
</reference>
<dbReference type="Proteomes" id="UP000239001">
    <property type="component" value="Unassembled WGS sequence"/>
</dbReference>
<feature type="domain" description="CARDB" evidence="1">
    <location>
        <begin position="121"/>
        <end position="230"/>
    </location>
</feature>
<dbReference type="Pfam" id="PF07705">
    <property type="entry name" value="CARDB"/>
    <property type="match status" value="4"/>
</dbReference>
<accession>A0A2T1LQC3</accession>
<protein>
    <recommendedName>
        <fullName evidence="1">CARDB domain-containing protein</fullName>
    </recommendedName>
</protein>
<dbReference type="InterPro" id="IPR013783">
    <property type="entry name" value="Ig-like_fold"/>
</dbReference>
<dbReference type="EMBL" id="PXOH01000094">
    <property type="protein sequence ID" value="PSF26942.1"/>
    <property type="molecule type" value="Genomic_DNA"/>
</dbReference>
<organism evidence="2 3">
    <name type="scientific">Aphanothece hegewaldii CCALA 016</name>
    <dbReference type="NCBI Taxonomy" id="2107694"/>
    <lineage>
        <taxon>Bacteria</taxon>
        <taxon>Bacillati</taxon>
        <taxon>Cyanobacteriota</taxon>
        <taxon>Cyanophyceae</taxon>
        <taxon>Oscillatoriophycideae</taxon>
        <taxon>Chroococcales</taxon>
        <taxon>Aphanothecaceae</taxon>
        <taxon>Aphanothece</taxon>
    </lineage>
</organism>
<gene>
    <name evidence="2" type="ORF">C7H19_25065</name>
</gene>
<dbReference type="InterPro" id="IPR011635">
    <property type="entry name" value="CARDB"/>
</dbReference>
<keyword evidence="3" id="KW-1185">Reference proteome</keyword>
<evidence type="ECO:0000313" key="3">
    <source>
        <dbReference type="Proteomes" id="UP000239001"/>
    </source>
</evidence>
<evidence type="ECO:0000259" key="1">
    <source>
        <dbReference type="Pfam" id="PF07705"/>
    </source>
</evidence>
<name>A0A2T1LQC3_9CHRO</name>
<dbReference type="Gene3D" id="2.60.40.10">
    <property type="entry name" value="Immunoglobulins"/>
    <property type="match status" value="6"/>
</dbReference>
<comment type="caution">
    <text evidence="2">The sequence shown here is derived from an EMBL/GenBank/DDBJ whole genome shotgun (WGS) entry which is preliminary data.</text>
</comment>
<feature type="non-terminal residue" evidence="2">
    <location>
        <position position="1"/>
    </location>
</feature>
<proteinExistence type="predicted"/>
<evidence type="ECO:0000313" key="2">
    <source>
        <dbReference type="EMBL" id="PSF26942.1"/>
    </source>
</evidence>
<dbReference type="AlphaFoldDB" id="A0A2T1LQC3"/>
<feature type="domain" description="CARDB" evidence="1">
    <location>
        <begin position="1"/>
        <end position="113"/>
    </location>
</feature>
<feature type="domain" description="CARDB" evidence="1">
    <location>
        <begin position="360"/>
        <end position="470"/>
    </location>
</feature>
<reference evidence="2 3" key="1">
    <citation type="submission" date="2018-03" db="EMBL/GenBank/DDBJ databases">
        <title>The ancient ancestry and fast evolution of plastids.</title>
        <authorList>
            <person name="Moore K.R."/>
            <person name="Magnabosco C."/>
            <person name="Momper L."/>
            <person name="Gold D.A."/>
            <person name="Bosak T."/>
            <person name="Fournier G.P."/>
        </authorList>
    </citation>
    <scope>NUCLEOTIDE SEQUENCE [LARGE SCALE GENOMIC DNA]</scope>
    <source>
        <strain evidence="2 3">CCALA 016</strain>
    </source>
</reference>
<sequence>TPDLVGSLNVPQTVAWQEQITVNWSVTNVGFATASATWSDLIYLSQDAQLDAQDILLFTQPTGEQTPLLISQSYSQTQKLVIPQTTVGSYYLLLVIDPDNQQEESNELNNIKAQPFEVTAADLIVSNLAAPDTVVWGETANISWTISNQGNGKAIADWTDTVYLSADETWDDGDLLLSTQNQEPLEALSNYTITTNLNFSDFALGNYYLLLTTDFNNTQQETDETNNRTTRPIRLLAPDLSVSSLTVPQLEISQPGQTISLSWTVSNEGSQTATGAWVDRLYLSPDGTLESSIFVTDVIRNLSLGVQESYTASTQIIVPDLPDGNYRLLVVTDALNQLIESPTGEINNQKASVAFEIGHPDLVALITAPLQVTSGTTIPLTWTTTNTGTAPTLSTWSDLIYLSTDTLFDATDLLLGQFNATETLYSQTSFEAQISWNIPLSLSGNYHLLVVTDAFRTVKELGAENNNVTTSAFEIKLAPYADLAVSSIMAPALTLGDPASVEIGWTVTNIGTGRGRTEQWRDLVILSSDEIVGNGDDQVIMQYIHTGGLDVGDSYSRHETILLPPTFEGHYRLFVSTDADKIVFENQLETNNQASATNYFDVVSIPYADLVIPTLTTNPTANSSDLLTVSWSVKNQGIGITNTSSWTDRLFLASDAEGQNIIADLGRFERAGALAAGNTYQRSVSVLLPNGLNGTYYIVANTSGPKEFIYTTNNSRVSEAIQISLTPPPD</sequence>